<dbReference type="PANTHER" id="PTHR30213">
    <property type="entry name" value="INNER MEMBRANE PROTEIN YHJD"/>
    <property type="match status" value="1"/>
</dbReference>
<feature type="transmembrane region" description="Helical" evidence="7">
    <location>
        <begin position="23"/>
        <end position="48"/>
    </location>
</feature>
<evidence type="ECO:0000313" key="10">
    <source>
        <dbReference type="Proteomes" id="UP000287447"/>
    </source>
</evidence>
<dbReference type="InterPro" id="IPR023679">
    <property type="entry name" value="UPF0761_bac"/>
</dbReference>
<comment type="caution">
    <text evidence="9">The sequence shown here is derived from an EMBL/GenBank/DDBJ whole genome shotgun (WGS) entry which is preliminary data.</text>
</comment>
<dbReference type="PANTHER" id="PTHR30213:SF0">
    <property type="entry name" value="UPF0761 MEMBRANE PROTEIN YIHY"/>
    <property type="match status" value="1"/>
</dbReference>
<comment type="subcellular location">
    <subcellularLocation>
        <location evidence="1 7">Cell membrane</location>
        <topology evidence="1 7">Multi-pass membrane protein</topology>
    </subcellularLocation>
</comment>
<keyword evidence="4 7" id="KW-0812">Transmembrane</keyword>
<evidence type="ECO:0000256" key="2">
    <source>
        <dbReference type="ARBA" id="ARBA00022475"/>
    </source>
</evidence>
<dbReference type="EMBL" id="SADE01000004">
    <property type="protein sequence ID" value="RVU34209.1"/>
    <property type="molecule type" value="Genomic_DNA"/>
</dbReference>
<proteinExistence type="inferred from homology"/>
<dbReference type="AlphaFoldDB" id="A0A3S2WPS2"/>
<feature type="compositionally biased region" description="Acidic residues" evidence="8">
    <location>
        <begin position="410"/>
        <end position="429"/>
    </location>
</feature>
<keyword evidence="3" id="KW-0997">Cell inner membrane</keyword>
<dbReference type="Proteomes" id="UP000287447">
    <property type="component" value="Unassembled WGS sequence"/>
</dbReference>
<dbReference type="Pfam" id="PF03631">
    <property type="entry name" value="Virul_fac_BrkB"/>
    <property type="match status" value="1"/>
</dbReference>
<accession>A0A3S2WPS2</accession>
<keyword evidence="10" id="KW-1185">Reference proteome</keyword>
<keyword evidence="6 7" id="KW-0472">Membrane</keyword>
<feature type="transmembrane region" description="Helical" evidence="7">
    <location>
        <begin position="231"/>
        <end position="256"/>
    </location>
</feature>
<dbReference type="GO" id="GO:0005886">
    <property type="term" value="C:plasma membrane"/>
    <property type="evidence" value="ECO:0007669"/>
    <property type="project" value="UniProtKB-SubCell"/>
</dbReference>
<evidence type="ECO:0000256" key="8">
    <source>
        <dbReference type="SAM" id="MobiDB-lite"/>
    </source>
</evidence>
<evidence type="ECO:0000313" key="9">
    <source>
        <dbReference type="EMBL" id="RVU34209.1"/>
    </source>
</evidence>
<keyword evidence="5 7" id="KW-1133">Transmembrane helix</keyword>
<dbReference type="HAMAP" id="MF_00672">
    <property type="entry name" value="UPF0761"/>
    <property type="match status" value="1"/>
</dbReference>
<reference evidence="10" key="1">
    <citation type="submission" date="2019-01" db="EMBL/GenBank/DDBJ databases">
        <title>Gri0909 isolated from a small marine red alga.</title>
        <authorList>
            <person name="Kim J."/>
            <person name="Jeong S.E."/>
            <person name="Jeon C.O."/>
        </authorList>
    </citation>
    <scope>NUCLEOTIDE SEQUENCE [LARGE SCALE GENOMIC DNA]</scope>
    <source>
        <strain evidence="10">Gri0909</strain>
    </source>
</reference>
<gene>
    <name evidence="9" type="ORF">EOI86_24175</name>
</gene>
<protein>
    <recommendedName>
        <fullName evidence="7">UPF0761 membrane protein EOI86_24175</fullName>
    </recommendedName>
</protein>
<organism evidence="9 10">
    <name type="scientific">Hwanghaeella grinnelliae</name>
    <dbReference type="NCBI Taxonomy" id="2500179"/>
    <lineage>
        <taxon>Bacteria</taxon>
        <taxon>Pseudomonadati</taxon>
        <taxon>Pseudomonadota</taxon>
        <taxon>Alphaproteobacteria</taxon>
        <taxon>Rhodospirillales</taxon>
        <taxon>Rhodospirillaceae</taxon>
        <taxon>Hwanghaeella</taxon>
    </lineage>
</organism>
<dbReference type="OrthoDB" id="8477159at2"/>
<comment type="caution">
    <text evidence="7">Lacks conserved residue(s) required for the propagation of feature annotation.</text>
</comment>
<keyword evidence="2 7" id="KW-1003">Cell membrane</keyword>
<evidence type="ECO:0000256" key="4">
    <source>
        <dbReference type="ARBA" id="ARBA00022692"/>
    </source>
</evidence>
<feature type="transmembrane region" description="Helical" evidence="7">
    <location>
        <begin position="128"/>
        <end position="155"/>
    </location>
</feature>
<comment type="similarity">
    <text evidence="7">Belongs to the UPF0761 family.</text>
</comment>
<name>A0A3S2WPS2_9PROT</name>
<feature type="transmembrane region" description="Helical" evidence="7">
    <location>
        <begin position="88"/>
        <end position="107"/>
    </location>
</feature>
<sequence>MTFFRFLYYVFSRFHQDHCQQRAASLTFTSLLATVPLLAVSFAIFAAFPAYSRLKDKVQSFVFENFVPQVGSSIQGHLSEFTKQTGELTAVGILFLVFTSVMLLVSISNTMDYIWRARRRRNIVSRMLVNWAVITIAPVLFGASMSISSVLFAYAQESGVEAFTGPLTRLTFALPFILQAFGFTALFVILPNTPVRRTDAAIGGLVASFLFELLKRGFGLYVAHFPTYQTIYGALATIPIFLLWMYLSWMVLLASAEMTAALPEWRGGTRRVRKTGLAPLDRLVYALAVLSALKQEQVNGGGLRQYRLLRAAGIGPDALADVAERLEKNRYIARGYKGEWLLVRDLTEVTLYDLFNHLGLGLEAGIPPRQLRKAWTHRFAKVRTGMTEAMQDRMGMTLAELLRAAEPGEDIANDTDESNFSPTEEEVEQDQSSRRARILALLGIGALTAGGS</sequence>
<evidence type="ECO:0000256" key="1">
    <source>
        <dbReference type="ARBA" id="ARBA00004651"/>
    </source>
</evidence>
<evidence type="ECO:0000256" key="3">
    <source>
        <dbReference type="ARBA" id="ARBA00022519"/>
    </source>
</evidence>
<dbReference type="RefSeq" id="WP_127768239.1">
    <property type="nucleotide sequence ID" value="NZ_SADE01000004.1"/>
</dbReference>
<evidence type="ECO:0000256" key="6">
    <source>
        <dbReference type="ARBA" id="ARBA00023136"/>
    </source>
</evidence>
<evidence type="ECO:0000256" key="5">
    <source>
        <dbReference type="ARBA" id="ARBA00022989"/>
    </source>
</evidence>
<dbReference type="NCBIfam" id="TIGR00765">
    <property type="entry name" value="yihY_not_rbn"/>
    <property type="match status" value="1"/>
</dbReference>
<dbReference type="InterPro" id="IPR017039">
    <property type="entry name" value="Virul_fac_BrkB"/>
</dbReference>
<feature type="transmembrane region" description="Helical" evidence="7">
    <location>
        <begin position="167"/>
        <end position="190"/>
    </location>
</feature>
<feature type="region of interest" description="Disordered" evidence="8">
    <location>
        <begin position="410"/>
        <end position="433"/>
    </location>
</feature>
<evidence type="ECO:0000256" key="7">
    <source>
        <dbReference type="HAMAP-Rule" id="MF_00672"/>
    </source>
</evidence>